<keyword evidence="1" id="KW-1133">Transmembrane helix</keyword>
<keyword evidence="1" id="KW-0812">Transmembrane</keyword>
<feature type="transmembrane region" description="Helical" evidence="1">
    <location>
        <begin position="6"/>
        <end position="25"/>
    </location>
</feature>
<evidence type="ECO:0000256" key="1">
    <source>
        <dbReference type="SAM" id="Phobius"/>
    </source>
</evidence>
<keyword evidence="1" id="KW-0472">Membrane</keyword>
<proteinExistence type="predicted"/>
<comment type="caution">
    <text evidence="2">The sequence shown here is derived from an EMBL/GenBank/DDBJ whole genome shotgun (WGS) entry which is preliminary data.</text>
</comment>
<reference evidence="2" key="1">
    <citation type="journal article" date="2022" name="New Phytol.">
        <title>Evolutionary transition to the ectomycorrhizal habit in the genomes of a hyperdiverse lineage of mushroom-forming fungi.</title>
        <authorList>
            <person name="Looney B."/>
            <person name="Miyauchi S."/>
            <person name="Morin E."/>
            <person name="Drula E."/>
            <person name="Courty P.E."/>
            <person name="Kohler A."/>
            <person name="Kuo A."/>
            <person name="LaButti K."/>
            <person name="Pangilinan J."/>
            <person name="Lipzen A."/>
            <person name="Riley R."/>
            <person name="Andreopoulos W."/>
            <person name="He G."/>
            <person name="Johnson J."/>
            <person name="Nolan M."/>
            <person name="Tritt A."/>
            <person name="Barry K.W."/>
            <person name="Grigoriev I.V."/>
            <person name="Nagy L.G."/>
            <person name="Hibbett D."/>
            <person name="Henrissat B."/>
            <person name="Matheny P.B."/>
            <person name="Labbe J."/>
            <person name="Martin F.M."/>
        </authorList>
    </citation>
    <scope>NUCLEOTIDE SEQUENCE</scope>
    <source>
        <strain evidence="2">BPL690</strain>
    </source>
</reference>
<protein>
    <submittedName>
        <fullName evidence="2">Uncharacterized protein</fullName>
    </submittedName>
</protein>
<dbReference type="EMBL" id="WTXG01000006">
    <property type="protein sequence ID" value="KAI0305359.1"/>
    <property type="molecule type" value="Genomic_DNA"/>
</dbReference>
<dbReference type="Proteomes" id="UP001203297">
    <property type="component" value="Unassembled WGS sequence"/>
</dbReference>
<name>A0AAD4MA88_9AGAM</name>
<keyword evidence="3" id="KW-1185">Reference proteome</keyword>
<dbReference type="AlphaFoldDB" id="A0AAD4MA88"/>
<organism evidence="2 3">
    <name type="scientific">Multifurca ochricompacta</name>
    <dbReference type="NCBI Taxonomy" id="376703"/>
    <lineage>
        <taxon>Eukaryota</taxon>
        <taxon>Fungi</taxon>
        <taxon>Dikarya</taxon>
        <taxon>Basidiomycota</taxon>
        <taxon>Agaricomycotina</taxon>
        <taxon>Agaricomycetes</taxon>
        <taxon>Russulales</taxon>
        <taxon>Russulaceae</taxon>
        <taxon>Multifurca</taxon>
    </lineage>
</organism>
<sequence>MRRIGSLASMIFSILFIILVSYNYIQAKDGGRTRSARPYYSGQWTAFPTTGKSDSEDDDQYCNGDGQSFHFSISSYYLFSSSVPSVAFRVPSAHQNFRRAIAFNASCEHKYRLFAYQLN</sequence>
<evidence type="ECO:0000313" key="2">
    <source>
        <dbReference type="EMBL" id="KAI0305359.1"/>
    </source>
</evidence>
<evidence type="ECO:0000313" key="3">
    <source>
        <dbReference type="Proteomes" id="UP001203297"/>
    </source>
</evidence>
<gene>
    <name evidence="2" type="ORF">B0F90DRAFT_1703836</name>
</gene>
<accession>A0AAD4MA88</accession>